<keyword evidence="9" id="KW-0460">Magnesium</keyword>
<dbReference type="InterPro" id="IPR034151">
    <property type="entry name" value="TOPRIM_DnaG_bac"/>
</dbReference>
<dbReference type="GO" id="GO:0003677">
    <property type="term" value="F:DNA binding"/>
    <property type="evidence" value="ECO:0007669"/>
    <property type="project" value="UniProtKB-KW"/>
</dbReference>
<name>A0A1S2LXL2_9BACI</name>
<keyword evidence="8 12" id="KW-0862">Zinc</keyword>
<sequence length="602" mass="68912">MGNRISEEKVEKIRNSVDIVDVIGEYVQLKKQGRNLTGLCPFHGEKTPSFSVSPDKQLYHCFGCGAGGNVFSFVMAIEGYEFLESVKHLAERTNIDLPELQQNEAAKMSTENNTMISGSELAAKLYHHLLMNTEQGKDAFHYLTERGFTTEMINTFSLGFAPNAWDTLAHFFDKRKVSLNIMEQIGLLAKRDFDGKFFDRFRDRVMFPIWNKDGKVIGFGGRVIGNDHPKYLNSPESKIFNKSKILYGFHIARSEMRKNNEAVLFEGYVDVITAWQAGVRNGVATLGTAITDEQAKLIRRNAESVIICYDSDNAGLKATYRAIEILEANNCNVKVANLPEGYDPDDYIQKYGSEKFRKEVINANQTTMAFKMNFLRKGKNLQNEAERIAYIENVLSEITSLTNAIERDHYLRQLSQEFSLSLNALKQELYRLYKQKKQNNPQNEHQSVPSVRNKFVTEKKLLPAFHNAERMLLAYMMKDINIACTVQEKIGGNFNIDEYHAIVAHLYAYYGEGNEPNSSQFIQRLNDEKLTRIATEVAMMTISEELSEQELNDYIRQITNYPKVIEIENKERARKEAESKGDYKSAANIAMEIIQMKKELKH</sequence>
<comment type="subunit">
    <text evidence="12">Monomer. Interacts with DnaB.</text>
</comment>
<dbReference type="FunFam" id="3.40.1360.10:FF:000002">
    <property type="entry name" value="DNA primase"/>
    <property type="match status" value="1"/>
</dbReference>
<dbReference type="Gene3D" id="3.90.980.10">
    <property type="entry name" value="DNA primase, catalytic core, N-terminal domain"/>
    <property type="match status" value="1"/>
</dbReference>
<dbReference type="InterPro" id="IPR019475">
    <property type="entry name" value="DNA_primase_DnaB-bd"/>
</dbReference>
<evidence type="ECO:0000256" key="7">
    <source>
        <dbReference type="ARBA" id="ARBA00022771"/>
    </source>
</evidence>
<evidence type="ECO:0000313" key="16">
    <source>
        <dbReference type="EMBL" id="OIJ16135.1"/>
    </source>
</evidence>
<keyword evidence="7 12" id="KW-0863">Zinc-finger</keyword>
<protein>
    <recommendedName>
        <fullName evidence="12 13">DNA primase</fullName>
        <ecNumber evidence="12">2.7.7.101</ecNumber>
    </recommendedName>
</protein>
<dbReference type="SMART" id="SM00493">
    <property type="entry name" value="TOPRIM"/>
    <property type="match status" value="1"/>
</dbReference>
<reference evidence="16 17" key="1">
    <citation type="submission" date="2016-10" db="EMBL/GenBank/DDBJ databases">
        <title>Draft genome sequences of four alkaliphilic bacteria belonging to the Anaerobacillus genus.</title>
        <authorList>
            <person name="Bassil N.M."/>
            <person name="Lloyd J.R."/>
        </authorList>
    </citation>
    <scope>NUCLEOTIDE SEQUENCE [LARGE SCALE GENOMIC DNA]</scope>
    <source>
        <strain evidence="16 17">DSM 15340</strain>
    </source>
</reference>
<dbReference type="FunFam" id="3.90.980.10:FF:000001">
    <property type="entry name" value="DNA primase"/>
    <property type="match status" value="1"/>
</dbReference>
<evidence type="ECO:0000313" key="17">
    <source>
        <dbReference type="Proteomes" id="UP000180098"/>
    </source>
</evidence>
<keyword evidence="6 12" id="KW-0479">Metal-binding</keyword>
<dbReference type="Proteomes" id="UP000180098">
    <property type="component" value="Unassembled WGS sequence"/>
</dbReference>
<dbReference type="GO" id="GO:0003899">
    <property type="term" value="F:DNA-directed RNA polymerase activity"/>
    <property type="evidence" value="ECO:0007669"/>
    <property type="project" value="UniProtKB-UniRule"/>
</dbReference>
<dbReference type="Gene3D" id="1.10.860.10">
    <property type="entry name" value="DNAb Helicase, Chain A"/>
    <property type="match status" value="1"/>
</dbReference>
<evidence type="ECO:0000256" key="2">
    <source>
        <dbReference type="ARBA" id="ARBA00022515"/>
    </source>
</evidence>
<evidence type="ECO:0000256" key="9">
    <source>
        <dbReference type="ARBA" id="ARBA00022842"/>
    </source>
</evidence>
<dbReference type="Pfam" id="PF10410">
    <property type="entry name" value="DnaB_bind"/>
    <property type="match status" value="1"/>
</dbReference>
<keyword evidence="5 12" id="KW-0235">DNA replication</keyword>
<dbReference type="GO" id="GO:1990077">
    <property type="term" value="C:primosome complex"/>
    <property type="evidence" value="ECO:0007669"/>
    <property type="project" value="UniProtKB-KW"/>
</dbReference>
<keyword evidence="17" id="KW-1185">Reference proteome</keyword>
<comment type="similarity">
    <text evidence="12 13">Belongs to the DnaG primase family.</text>
</comment>
<evidence type="ECO:0000256" key="5">
    <source>
        <dbReference type="ARBA" id="ARBA00022705"/>
    </source>
</evidence>
<dbReference type="PIRSF" id="PIRSF002811">
    <property type="entry name" value="DnaG"/>
    <property type="match status" value="1"/>
</dbReference>
<dbReference type="GO" id="GO:0000428">
    <property type="term" value="C:DNA-directed RNA polymerase complex"/>
    <property type="evidence" value="ECO:0007669"/>
    <property type="project" value="UniProtKB-KW"/>
</dbReference>
<dbReference type="SUPFAM" id="SSF56731">
    <property type="entry name" value="DNA primase core"/>
    <property type="match status" value="1"/>
</dbReference>
<dbReference type="Gene3D" id="6.10.140.360">
    <property type="match status" value="1"/>
</dbReference>
<comment type="caution">
    <text evidence="16">The sequence shown here is derived from an EMBL/GenBank/DDBJ whole genome shotgun (WGS) entry which is preliminary data.</text>
</comment>
<dbReference type="SUPFAM" id="SSF57783">
    <property type="entry name" value="Zinc beta-ribbon"/>
    <property type="match status" value="1"/>
</dbReference>
<dbReference type="InterPro" id="IPR002694">
    <property type="entry name" value="Znf_CHC2"/>
</dbReference>
<evidence type="ECO:0000256" key="12">
    <source>
        <dbReference type="HAMAP-Rule" id="MF_00974"/>
    </source>
</evidence>
<dbReference type="Pfam" id="PF13155">
    <property type="entry name" value="Toprim_2"/>
    <property type="match status" value="1"/>
</dbReference>
<evidence type="ECO:0000256" key="14">
    <source>
        <dbReference type="PIRSR" id="PIRSR002811-1"/>
    </source>
</evidence>
<evidence type="ECO:0000259" key="15">
    <source>
        <dbReference type="PROSITE" id="PS50880"/>
    </source>
</evidence>
<keyword evidence="1 12" id="KW-0240">DNA-directed RNA polymerase</keyword>
<dbReference type="SMART" id="SM00400">
    <property type="entry name" value="ZnF_CHCC"/>
    <property type="match status" value="1"/>
</dbReference>
<dbReference type="InterPro" id="IPR006171">
    <property type="entry name" value="TOPRIM_dom"/>
</dbReference>
<dbReference type="InterPro" id="IPR013264">
    <property type="entry name" value="DNAG_N"/>
</dbReference>
<dbReference type="SUPFAM" id="SSF48024">
    <property type="entry name" value="N-terminal domain of DnaB helicase"/>
    <property type="match status" value="1"/>
</dbReference>
<evidence type="ECO:0000256" key="3">
    <source>
        <dbReference type="ARBA" id="ARBA00022679"/>
    </source>
</evidence>
<dbReference type="NCBIfam" id="TIGR01391">
    <property type="entry name" value="dnaG"/>
    <property type="match status" value="1"/>
</dbReference>
<dbReference type="InterPro" id="IPR036185">
    <property type="entry name" value="DNA_heli_DnaB-like_N_sf"/>
</dbReference>
<evidence type="ECO:0000256" key="4">
    <source>
        <dbReference type="ARBA" id="ARBA00022695"/>
    </source>
</evidence>
<dbReference type="Gene3D" id="3.90.580.10">
    <property type="entry name" value="Zinc finger, CHC2-type domain"/>
    <property type="match status" value="1"/>
</dbReference>
<dbReference type="PANTHER" id="PTHR30313">
    <property type="entry name" value="DNA PRIMASE"/>
    <property type="match status" value="1"/>
</dbReference>
<evidence type="ECO:0000256" key="11">
    <source>
        <dbReference type="ARBA" id="ARBA00023163"/>
    </source>
</evidence>
<gene>
    <name evidence="12" type="primary">dnaG</name>
    <name evidence="16" type="ORF">BKP35_03930</name>
</gene>
<keyword evidence="4 12" id="KW-0548">Nucleotidyltransferase</keyword>
<dbReference type="Pfam" id="PF01807">
    <property type="entry name" value="Zn_ribbon_DnaG"/>
    <property type="match status" value="1"/>
</dbReference>
<evidence type="ECO:0000256" key="6">
    <source>
        <dbReference type="ARBA" id="ARBA00022723"/>
    </source>
</evidence>
<evidence type="ECO:0000256" key="13">
    <source>
        <dbReference type="PIRNR" id="PIRNR002811"/>
    </source>
</evidence>
<dbReference type="AlphaFoldDB" id="A0A1S2LXL2"/>
<dbReference type="OrthoDB" id="9803773at2"/>
<dbReference type="InterPro" id="IPR036977">
    <property type="entry name" value="DNA_primase_Znf_CHC2"/>
</dbReference>
<keyword evidence="2 12" id="KW-0639">Primosome</keyword>
<dbReference type="InterPro" id="IPR037068">
    <property type="entry name" value="DNA_primase_core_N_sf"/>
</dbReference>
<dbReference type="GO" id="GO:0006269">
    <property type="term" value="P:DNA replication, synthesis of primer"/>
    <property type="evidence" value="ECO:0007669"/>
    <property type="project" value="UniProtKB-UniRule"/>
</dbReference>
<feature type="domain" description="Toprim" evidence="15">
    <location>
        <begin position="260"/>
        <end position="341"/>
    </location>
</feature>
<dbReference type="InterPro" id="IPR030846">
    <property type="entry name" value="DnaG_bac"/>
</dbReference>
<organism evidence="16 17">
    <name type="scientific">Anaerobacillus arseniciselenatis</name>
    <dbReference type="NCBI Taxonomy" id="85682"/>
    <lineage>
        <taxon>Bacteria</taxon>
        <taxon>Bacillati</taxon>
        <taxon>Bacillota</taxon>
        <taxon>Bacilli</taxon>
        <taxon>Bacillales</taxon>
        <taxon>Bacillaceae</taxon>
        <taxon>Anaerobacillus</taxon>
    </lineage>
</organism>
<dbReference type="PROSITE" id="PS50880">
    <property type="entry name" value="TOPRIM"/>
    <property type="match status" value="1"/>
</dbReference>
<dbReference type="GO" id="GO:0008270">
    <property type="term" value="F:zinc ion binding"/>
    <property type="evidence" value="ECO:0007669"/>
    <property type="project" value="UniProtKB-UniRule"/>
</dbReference>
<comment type="catalytic activity">
    <reaction evidence="12">
        <text>ssDNA + n NTP = ssDNA/pppN(pN)n-1 hybrid + (n-1) diphosphate.</text>
        <dbReference type="EC" id="2.7.7.101"/>
    </reaction>
</comment>
<dbReference type="HAMAP" id="MF_00974">
    <property type="entry name" value="DNA_primase_DnaG"/>
    <property type="match status" value="1"/>
</dbReference>
<keyword evidence="10 12" id="KW-0238">DNA-binding</keyword>
<dbReference type="GO" id="GO:0003678">
    <property type="term" value="F:DNA helicase activity"/>
    <property type="evidence" value="ECO:0007669"/>
    <property type="project" value="InterPro"/>
</dbReference>
<comment type="function">
    <text evidence="12 13">RNA polymerase that catalyzes the synthesis of short RNA molecules used as primers for DNA polymerase during DNA replication.</text>
</comment>
<dbReference type="RefSeq" id="WP_071312060.1">
    <property type="nucleotide sequence ID" value="NZ_MLQQ01000001.1"/>
</dbReference>
<feature type="zinc finger region" description="CHC2-type" evidence="12 14">
    <location>
        <begin position="40"/>
        <end position="64"/>
    </location>
</feature>
<dbReference type="GO" id="GO:0005737">
    <property type="term" value="C:cytoplasm"/>
    <property type="evidence" value="ECO:0007669"/>
    <property type="project" value="TreeGrafter"/>
</dbReference>
<evidence type="ECO:0000256" key="8">
    <source>
        <dbReference type="ARBA" id="ARBA00022833"/>
    </source>
</evidence>
<dbReference type="InterPro" id="IPR016136">
    <property type="entry name" value="DNA_helicase_N/primase_C"/>
</dbReference>
<dbReference type="InterPro" id="IPR050219">
    <property type="entry name" value="DnaG_primase"/>
</dbReference>
<dbReference type="GO" id="GO:0005524">
    <property type="term" value="F:ATP binding"/>
    <property type="evidence" value="ECO:0007669"/>
    <property type="project" value="InterPro"/>
</dbReference>
<comment type="domain">
    <text evidence="12">Contains an N-terminal zinc-binding domain, a central core domain that contains the primase activity, and a C-terminal DnaB-binding domain.</text>
</comment>
<keyword evidence="3 12" id="KW-0808">Transferase</keyword>
<keyword evidence="11 12" id="KW-0804">Transcription</keyword>
<dbReference type="CDD" id="cd03364">
    <property type="entry name" value="TOPRIM_DnaG_primases"/>
    <property type="match status" value="1"/>
</dbReference>
<dbReference type="Pfam" id="PF08275">
    <property type="entry name" value="DNAG_N"/>
    <property type="match status" value="1"/>
</dbReference>
<evidence type="ECO:0000256" key="1">
    <source>
        <dbReference type="ARBA" id="ARBA00022478"/>
    </source>
</evidence>
<dbReference type="FunFam" id="3.90.580.10:FF:000001">
    <property type="entry name" value="DNA primase"/>
    <property type="match status" value="1"/>
</dbReference>
<proteinExistence type="inferred from homology"/>
<dbReference type="Gene3D" id="3.40.1360.10">
    <property type="match status" value="1"/>
</dbReference>
<accession>A0A1S2LXL2</accession>
<dbReference type="InterPro" id="IPR006295">
    <property type="entry name" value="DNA_primase_DnaG"/>
</dbReference>
<dbReference type="EMBL" id="MLQQ01000001">
    <property type="protein sequence ID" value="OIJ16135.1"/>
    <property type="molecule type" value="Genomic_DNA"/>
</dbReference>
<dbReference type="EC" id="2.7.7.101" evidence="12"/>
<evidence type="ECO:0000256" key="10">
    <source>
        <dbReference type="ARBA" id="ARBA00023125"/>
    </source>
</evidence>
<dbReference type="PANTHER" id="PTHR30313:SF2">
    <property type="entry name" value="DNA PRIMASE"/>
    <property type="match status" value="1"/>
</dbReference>
<comment type="cofactor">
    <cofactor evidence="12 13 14">
        <name>Zn(2+)</name>
        <dbReference type="ChEBI" id="CHEBI:29105"/>
    </cofactor>
    <text evidence="12 13 14">Binds 1 zinc ion per monomer.</text>
</comment>